<dbReference type="GO" id="GO:0046872">
    <property type="term" value="F:metal ion binding"/>
    <property type="evidence" value="ECO:0007669"/>
    <property type="project" value="InterPro"/>
</dbReference>
<dbReference type="PANTHER" id="PTHR47488">
    <property type="entry name" value="HEAVY METAL TRANSPORT/DETOXIFICATION SUPERFAMILY PROTEIN"/>
    <property type="match status" value="1"/>
</dbReference>
<dbReference type="Gene3D" id="3.30.70.100">
    <property type="match status" value="1"/>
</dbReference>
<gene>
    <name evidence="3" type="ORF">C5167_009572</name>
</gene>
<evidence type="ECO:0000313" key="4">
    <source>
        <dbReference type="Proteomes" id="UP000316621"/>
    </source>
</evidence>
<evidence type="ECO:0000259" key="2">
    <source>
        <dbReference type="PROSITE" id="PS50846"/>
    </source>
</evidence>
<reference evidence="3 4" key="1">
    <citation type="journal article" date="2018" name="Science">
        <title>The opium poppy genome and morphinan production.</title>
        <authorList>
            <person name="Guo L."/>
            <person name="Winzer T."/>
            <person name="Yang X."/>
            <person name="Li Y."/>
            <person name="Ning Z."/>
            <person name="He Z."/>
            <person name="Teodor R."/>
            <person name="Lu Y."/>
            <person name="Bowser T.A."/>
            <person name="Graham I.A."/>
            <person name="Ye K."/>
        </authorList>
    </citation>
    <scope>NUCLEOTIDE SEQUENCE [LARGE SCALE GENOMIC DNA]</scope>
    <source>
        <strain evidence="4">cv. HN1</strain>
        <tissue evidence="3">Leaves</tissue>
    </source>
</reference>
<dbReference type="PANTHER" id="PTHR47488:SF7">
    <property type="entry name" value="HEAVY METAL TRANSPORT_DETOXIFICATION SUPERFAMILY PROTEIN"/>
    <property type="match status" value="1"/>
</dbReference>
<feature type="compositionally biased region" description="Pro residues" evidence="1">
    <location>
        <begin position="142"/>
        <end position="157"/>
    </location>
</feature>
<dbReference type="Proteomes" id="UP000316621">
    <property type="component" value="Chromosome 6"/>
</dbReference>
<feature type="compositionally biased region" description="Pro residues" evidence="1">
    <location>
        <begin position="99"/>
        <end position="127"/>
    </location>
</feature>
<protein>
    <recommendedName>
        <fullName evidence="2">HMA domain-containing protein</fullName>
    </recommendedName>
</protein>
<evidence type="ECO:0000256" key="1">
    <source>
        <dbReference type="SAM" id="MobiDB-lite"/>
    </source>
</evidence>
<sequence length="260" mass="27951">MAEKNSTIVLKVDLNCSECCKKIKKTLCRLSCEIRSQIIDEKTNTVVITGPFDPNCMASKLCCKAGKAIKSYEIILPKPDPPKEPAPAPEPAQKKPETAPAPAPAPKEPAPAPAPKEPEPAPAPAPAPAAKEPEPAQKEPEPTPAPAPAPAPKEPPLRVPIIFEPELMTVPGFPPNFGTCCGQCYQGHGGGPCYNGFGAPLPFFDDYRRPPSQPQPCFDGFGRPPPQLQPCFDNGYYGRNKGYVRCDYFSEENPASCTIM</sequence>
<proteinExistence type="predicted"/>
<dbReference type="GO" id="GO:1900150">
    <property type="term" value="P:regulation of defense response to fungus"/>
    <property type="evidence" value="ECO:0007669"/>
    <property type="project" value="InterPro"/>
</dbReference>
<name>A0A4Y7K0P0_PAPSO</name>
<dbReference type="EMBL" id="CM010720">
    <property type="protein sequence ID" value="RZC65880.1"/>
    <property type="molecule type" value="Genomic_DNA"/>
</dbReference>
<dbReference type="InterPro" id="IPR006121">
    <property type="entry name" value="HMA_dom"/>
</dbReference>
<dbReference type="OrthoDB" id="785270at2759"/>
<dbReference type="InterPro" id="IPR044169">
    <property type="entry name" value="PI21"/>
</dbReference>
<feature type="compositionally biased region" description="Basic and acidic residues" evidence="1">
    <location>
        <begin position="131"/>
        <end position="141"/>
    </location>
</feature>
<organism evidence="3 4">
    <name type="scientific">Papaver somniferum</name>
    <name type="common">Opium poppy</name>
    <dbReference type="NCBI Taxonomy" id="3469"/>
    <lineage>
        <taxon>Eukaryota</taxon>
        <taxon>Viridiplantae</taxon>
        <taxon>Streptophyta</taxon>
        <taxon>Embryophyta</taxon>
        <taxon>Tracheophyta</taxon>
        <taxon>Spermatophyta</taxon>
        <taxon>Magnoliopsida</taxon>
        <taxon>Ranunculales</taxon>
        <taxon>Papaveraceae</taxon>
        <taxon>Papaveroideae</taxon>
        <taxon>Papaver</taxon>
    </lineage>
</organism>
<dbReference type="Gramene" id="RZC65880">
    <property type="protein sequence ID" value="RZC65880"/>
    <property type="gene ID" value="C5167_009572"/>
</dbReference>
<evidence type="ECO:0000313" key="3">
    <source>
        <dbReference type="EMBL" id="RZC65880.1"/>
    </source>
</evidence>
<dbReference type="OMA" id="CCGPYYG"/>
<feature type="domain" description="HMA" evidence="2">
    <location>
        <begin position="5"/>
        <end position="73"/>
    </location>
</feature>
<dbReference type="PROSITE" id="PS50846">
    <property type="entry name" value="HMA_2"/>
    <property type="match status" value="1"/>
</dbReference>
<feature type="region of interest" description="Disordered" evidence="1">
    <location>
        <begin position="76"/>
        <end position="157"/>
    </location>
</feature>
<keyword evidence="4" id="KW-1185">Reference proteome</keyword>
<dbReference type="AlphaFoldDB" id="A0A4Y7K0P0"/>
<dbReference type="PRINTS" id="PR01217">
    <property type="entry name" value="PRICHEXTENSN"/>
</dbReference>
<accession>A0A4Y7K0P0</accession>